<feature type="compositionally biased region" description="Acidic residues" evidence="1">
    <location>
        <begin position="454"/>
        <end position="465"/>
    </location>
</feature>
<feature type="region of interest" description="Disordered" evidence="1">
    <location>
        <begin position="258"/>
        <end position="342"/>
    </location>
</feature>
<feature type="compositionally biased region" description="Polar residues" evidence="1">
    <location>
        <begin position="472"/>
        <end position="481"/>
    </location>
</feature>
<dbReference type="InParanoid" id="A0A165EPD3"/>
<reference evidence="2 3" key="1">
    <citation type="journal article" date="2016" name="Mol. Biol. Evol.">
        <title>Comparative Genomics of Early-Diverging Mushroom-Forming Fungi Provides Insights into the Origins of Lignocellulose Decay Capabilities.</title>
        <authorList>
            <person name="Nagy L.G."/>
            <person name="Riley R."/>
            <person name="Tritt A."/>
            <person name="Adam C."/>
            <person name="Daum C."/>
            <person name="Floudas D."/>
            <person name="Sun H."/>
            <person name="Yadav J.S."/>
            <person name="Pangilinan J."/>
            <person name="Larsson K.H."/>
            <person name="Matsuura K."/>
            <person name="Barry K."/>
            <person name="Labutti K."/>
            <person name="Kuo R."/>
            <person name="Ohm R.A."/>
            <person name="Bhattacharya S.S."/>
            <person name="Shirouzu T."/>
            <person name="Yoshinaga Y."/>
            <person name="Martin F.M."/>
            <person name="Grigoriev I.V."/>
            <person name="Hibbett D.S."/>
        </authorList>
    </citation>
    <scope>NUCLEOTIDE SEQUENCE [LARGE SCALE GENOMIC DNA]</scope>
    <source>
        <strain evidence="2 3">HHB12029</strain>
    </source>
</reference>
<feature type="compositionally biased region" description="Pro residues" evidence="1">
    <location>
        <begin position="415"/>
        <end position="424"/>
    </location>
</feature>
<feature type="region of interest" description="Disordered" evidence="1">
    <location>
        <begin position="409"/>
        <end position="487"/>
    </location>
</feature>
<evidence type="ECO:0000313" key="2">
    <source>
        <dbReference type="EMBL" id="KZV87404.1"/>
    </source>
</evidence>
<evidence type="ECO:0000256" key="1">
    <source>
        <dbReference type="SAM" id="MobiDB-lite"/>
    </source>
</evidence>
<feature type="compositionally biased region" description="Basic residues" evidence="1">
    <location>
        <begin position="319"/>
        <end position="333"/>
    </location>
</feature>
<accession>A0A165EPD3</accession>
<keyword evidence="3" id="KW-1185">Reference proteome</keyword>
<dbReference type="AlphaFoldDB" id="A0A165EPD3"/>
<name>A0A165EPD3_EXIGL</name>
<proteinExistence type="predicted"/>
<organism evidence="2 3">
    <name type="scientific">Exidia glandulosa HHB12029</name>
    <dbReference type="NCBI Taxonomy" id="1314781"/>
    <lineage>
        <taxon>Eukaryota</taxon>
        <taxon>Fungi</taxon>
        <taxon>Dikarya</taxon>
        <taxon>Basidiomycota</taxon>
        <taxon>Agaricomycotina</taxon>
        <taxon>Agaricomycetes</taxon>
        <taxon>Auriculariales</taxon>
        <taxon>Exidiaceae</taxon>
        <taxon>Exidia</taxon>
    </lineage>
</organism>
<feature type="compositionally biased region" description="Acidic residues" evidence="1">
    <location>
        <begin position="426"/>
        <end position="437"/>
    </location>
</feature>
<dbReference type="EMBL" id="KV426127">
    <property type="protein sequence ID" value="KZV87404.1"/>
    <property type="molecule type" value="Genomic_DNA"/>
</dbReference>
<protein>
    <submittedName>
        <fullName evidence="2">Uncharacterized protein</fullName>
    </submittedName>
</protein>
<sequence>MARFELRLREEVIIDEKGAPHWKRAEALPTNVWAALEDNRQGGLQLALGIDDAGRRNLVITSDQADRVYAHVRRDSKYRITINSPRARFVSLSPFTVSTKKMLEKVLKARDTAQNGEMDFEVLRALSHVSRNIHDGEAYGVQISNSTPIPVVALSTQQWSLDETQRLSFQITSGNLRTPQHVTYNYQNKAFAALKAGGSCQCTLQYESEEDGYAKLEELLQAGPALLVVLSRNKDIERLLQDAGITLHPSSTIQKLKRIYAAPPTRARSPQRSHYDSRARQHDGRRNDREPYPRSSRDASPRRGDSRHDSRARRDYSPRRRSRSRSRSPRRRSRSVDPPEAEPPCVVIVDYTETWRNAHNIAGGQVSPLQPHCKDHHTDELFHAFRDTLEGPPSFVRDMTFIVPAARTPCTTGGPVPPAAPVNPPQDEDEDEADIEPELPSGQPQKSVGRNPYDDDSDDDDDDDLGYAPPSGQYSANQYENTARMYR</sequence>
<dbReference type="Proteomes" id="UP000077266">
    <property type="component" value="Unassembled WGS sequence"/>
</dbReference>
<gene>
    <name evidence="2" type="ORF">EXIGLDRAFT_840026</name>
</gene>
<evidence type="ECO:0000313" key="3">
    <source>
        <dbReference type="Proteomes" id="UP000077266"/>
    </source>
</evidence>
<feature type="compositionally biased region" description="Basic and acidic residues" evidence="1">
    <location>
        <begin position="273"/>
        <end position="318"/>
    </location>
</feature>